<feature type="region of interest" description="Disordered" evidence="1">
    <location>
        <begin position="81"/>
        <end position="106"/>
    </location>
</feature>
<proteinExistence type="predicted"/>
<protein>
    <recommendedName>
        <fullName evidence="4">Metal-binding protein</fullName>
    </recommendedName>
</protein>
<sequence length="106" mass="11108">MPLLICRTCPRDEPASGSFGDALDRAVAGTDVRVRHVPCVGGCPNPGNVALDGPGKPRVRFSRITPDDADVVLEAARRYDASGGAPGEWDVPSGLADRLTAVTPKR</sequence>
<name>A0ABP9BDV5_9PSEU</name>
<dbReference type="RefSeq" id="WP_345416931.1">
    <property type="nucleotide sequence ID" value="NZ_BAABHO010000025.1"/>
</dbReference>
<dbReference type="InterPro" id="IPR012863">
    <property type="entry name" value="DUF1636"/>
</dbReference>
<evidence type="ECO:0000313" key="3">
    <source>
        <dbReference type="Proteomes" id="UP001500928"/>
    </source>
</evidence>
<evidence type="ECO:0008006" key="4">
    <source>
        <dbReference type="Google" id="ProtNLM"/>
    </source>
</evidence>
<dbReference type="CDD" id="cd02980">
    <property type="entry name" value="TRX_Fd_family"/>
    <property type="match status" value="1"/>
</dbReference>
<dbReference type="SUPFAM" id="SSF52833">
    <property type="entry name" value="Thioredoxin-like"/>
    <property type="match status" value="1"/>
</dbReference>
<gene>
    <name evidence="2" type="ORF">GCM10023200_32480</name>
</gene>
<reference evidence="3" key="1">
    <citation type="journal article" date="2019" name="Int. J. Syst. Evol. Microbiol.">
        <title>The Global Catalogue of Microorganisms (GCM) 10K type strain sequencing project: providing services to taxonomists for standard genome sequencing and annotation.</title>
        <authorList>
            <consortium name="The Broad Institute Genomics Platform"/>
            <consortium name="The Broad Institute Genome Sequencing Center for Infectious Disease"/>
            <person name="Wu L."/>
            <person name="Ma J."/>
        </authorList>
    </citation>
    <scope>NUCLEOTIDE SEQUENCE [LARGE SCALE GENOMIC DNA]</scope>
    <source>
        <strain evidence="3">JCM 17979</strain>
    </source>
</reference>
<dbReference type="InterPro" id="IPR036249">
    <property type="entry name" value="Thioredoxin-like_sf"/>
</dbReference>
<organism evidence="2 3">
    <name type="scientific">Actinomycetospora chlora</name>
    <dbReference type="NCBI Taxonomy" id="663608"/>
    <lineage>
        <taxon>Bacteria</taxon>
        <taxon>Bacillati</taxon>
        <taxon>Actinomycetota</taxon>
        <taxon>Actinomycetes</taxon>
        <taxon>Pseudonocardiales</taxon>
        <taxon>Pseudonocardiaceae</taxon>
        <taxon>Actinomycetospora</taxon>
    </lineage>
</organism>
<dbReference type="Proteomes" id="UP001500928">
    <property type="component" value="Unassembled WGS sequence"/>
</dbReference>
<dbReference type="EMBL" id="BAABHO010000025">
    <property type="protein sequence ID" value="GAA4794070.1"/>
    <property type="molecule type" value="Genomic_DNA"/>
</dbReference>
<comment type="caution">
    <text evidence="2">The sequence shown here is derived from an EMBL/GenBank/DDBJ whole genome shotgun (WGS) entry which is preliminary data.</text>
</comment>
<evidence type="ECO:0000256" key="1">
    <source>
        <dbReference type="SAM" id="MobiDB-lite"/>
    </source>
</evidence>
<evidence type="ECO:0000313" key="2">
    <source>
        <dbReference type="EMBL" id="GAA4794070.1"/>
    </source>
</evidence>
<keyword evidence="3" id="KW-1185">Reference proteome</keyword>
<dbReference type="Pfam" id="PF07845">
    <property type="entry name" value="DUF1636"/>
    <property type="match status" value="1"/>
</dbReference>
<accession>A0ABP9BDV5</accession>